<evidence type="ECO:0000259" key="4">
    <source>
        <dbReference type="PROSITE" id="PS50001"/>
    </source>
</evidence>
<reference evidence="6 7" key="1">
    <citation type="journal article" date="2021" name="Sci. Rep.">
        <title>Chromosome anchoring in Senegalese sole (Solea senegalensis) reveals sex-associated markers and genome rearrangements in flatfish.</title>
        <authorList>
            <person name="Guerrero-Cozar I."/>
            <person name="Gomez-Garrido J."/>
            <person name="Berbel C."/>
            <person name="Martinez-Blanch J.F."/>
            <person name="Alioto T."/>
            <person name="Claros M.G."/>
            <person name="Gagnaire P.A."/>
            <person name="Manchado M."/>
        </authorList>
    </citation>
    <scope>NUCLEOTIDE SEQUENCE [LARGE SCALE GENOMIC DNA]</scope>
    <source>
        <strain evidence="6">Sse05_10M</strain>
    </source>
</reference>
<dbReference type="CDD" id="cd13268">
    <property type="entry name" value="PH_Brdg1"/>
    <property type="match status" value="1"/>
</dbReference>
<evidence type="ECO:0000256" key="1">
    <source>
        <dbReference type="ARBA" id="ARBA00022553"/>
    </source>
</evidence>
<dbReference type="InterPro" id="IPR000980">
    <property type="entry name" value="SH2"/>
</dbReference>
<dbReference type="SMART" id="SM00252">
    <property type="entry name" value="SH2"/>
    <property type="match status" value="1"/>
</dbReference>
<evidence type="ECO:0000256" key="3">
    <source>
        <dbReference type="SAM" id="MobiDB-lite"/>
    </source>
</evidence>
<dbReference type="GO" id="GO:0035591">
    <property type="term" value="F:signaling adaptor activity"/>
    <property type="evidence" value="ECO:0007669"/>
    <property type="project" value="InterPro"/>
</dbReference>
<name>A0AAV6SAB6_SOLSE</name>
<dbReference type="Pfam" id="PF00017">
    <property type="entry name" value="SH2"/>
    <property type="match status" value="1"/>
</dbReference>
<gene>
    <name evidence="6" type="ORF">JOB18_034484</name>
</gene>
<dbReference type="PANTHER" id="PTHR16186:SF11">
    <property type="entry name" value="SIGNAL-TRANSDUCING ADAPTOR PROTEIN 2"/>
    <property type="match status" value="1"/>
</dbReference>
<evidence type="ECO:0000313" key="6">
    <source>
        <dbReference type="EMBL" id="KAG7514464.1"/>
    </source>
</evidence>
<accession>A0AAV6SAB6</accession>
<sequence length="435" mass="48497">MARRNGRQRGQLPPCYYEGYLEKRLFKDKTSRKLWSCLCGNILFFFNDKRDVDYVERLDVSGVITIVDDGSQDRNLDAARFTITTKQGNIKLTAPNAEARELWKGYIFSVSKLSVPSSLNLLPGQFHMLKEAVDLEKERQKKAPQRVITSRSFDSSDADLPSCYHSVSRLEAELLLEKESKKGNLLLRPGGAGNSFSITTRQEDHDGAIFRHYRVSRTHDGGFAIALENPVPCATLQDVVNYLVEKTDRVLVPLIFEEQYEKNITFIQSDNENGEISVQQALPNIVPPKVVPPNVVPPKVVRPKVVPPKVVPPNIVPPKVVPKVVPPKVPPSLPPKPVGLKIPTTEEALTPVSDPVTKFGQTNRITEEDSVTALQQLRKTPTIKPPVPAPRKSLSGVSAPSLASYTNTEQRMRLHTDPFGETISQLKLLFEQSAK</sequence>
<dbReference type="InterPro" id="IPR001849">
    <property type="entry name" value="PH_domain"/>
</dbReference>
<dbReference type="InterPro" id="IPR039111">
    <property type="entry name" value="STAP1/STAP2"/>
</dbReference>
<proteinExistence type="predicted"/>
<keyword evidence="2" id="KW-0727">SH2 domain</keyword>
<comment type="caution">
    <text evidence="6">The sequence shown here is derived from an EMBL/GenBank/DDBJ whole genome shotgun (WGS) entry which is preliminary data.</text>
</comment>
<protein>
    <submittedName>
        <fullName evidence="6">Uncharacterized protein</fullName>
    </submittedName>
</protein>
<dbReference type="PROSITE" id="PS50001">
    <property type="entry name" value="SH2"/>
    <property type="match status" value="1"/>
</dbReference>
<dbReference type="Proteomes" id="UP000693946">
    <property type="component" value="Linkage Group LG14"/>
</dbReference>
<feature type="region of interest" description="Disordered" evidence="3">
    <location>
        <begin position="381"/>
        <end position="400"/>
    </location>
</feature>
<organism evidence="6 7">
    <name type="scientific">Solea senegalensis</name>
    <name type="common">Senegalese sole</name>
    <dbReference type="NCBI Taxonomy" id="28829"/>
    <lineage>
        <taxon>Eukaryota</taxon>
        <taxon>Metazoa</taxon>
        <taxon>Chordata</taxon>
        <taxon>Craniata</taxon>
        <taxon>Vertebrata</taxon>
        <taxon>Euteleostomi</taxon>
        <taxon>Actinopterygii</taxon>
        <taxon>Neopterygii</taxon>
        <taxon>Teleostei</taxon>
        <taxon>Neoteleostei</taxon>
        <taxon>Acanthomorphata</taxon>
        <taxon>Carangaria</taxon>
        <taxon>Pleuronectiformes</taxon>
        <taxon>Pleuronectoidei</taxon>
        <taxon>Soleidae</taxon>
        <taxon>Solea</taxon>
    </lineage>
</organism>
<dbReference type="Pfam" id="PF00169">
    <property type="entry name" value="PH"/>
    <property type="match status" value="1"/>
</dbReference>
<feature type="domain" description="PH" evidence="5">
    <location>
        <begin position="14"/>
        <end position="112"/>
    </location>
</feature>
<keyword evidence="7" id="KW-1185">Reference proteome</keyword>
<dbReference type="AlphaFoldDB" id="A0AAV6SAB6"/>
<feature type="domain" description="SH2" evidence="4">
    <location>
        <begin position="167"/>
        <end position="258"/>
    </location>
</feature>
<dbReference type="SMART" id="SM00233">
    <property type="entry name" value="PH"/>
    <property type="match status" value="1"/>
</dbReference>
<evidence type="ECO:0000259" key="5">
    <source>
        <dbReference type="PROSITE" id="PS50003"/>
    </source>
</evidence>
<dbReference type="PROSITE" id="PS50003">
    <property type="entry name" value="PH_DOMAIN"/>
    <property type="match status" value="1"/>
</dbReference>
<evidence type="ECO:0000313" key="7">
    <source>
        <dbReference type="Proteomes" id="UP000693946"/>
    </source>
</evidence>
<dbReference type="EMBL" id="JAGKHQ010000006">
    <property type="protein sequence ID" value="KAG7514464.1"/>
    <property type="molecule type" value="Genomic_DNA"/>
</dbReference>
<dbReference type="PANTHER" id="PTHR16186">
    <property type="entry name" value="SIGNAL-TRANSDUCING ADAPTOR PROTEIN-RELATED"/>
    <property type="match status" value="1"/>
</dbReference>
<evidence type="ECO:0000256" key="2">
    <source>
        <dbReference type="PROSITE-ProRule" id="PRU00191"/>
    </source>
</evidence>
<keyword evidence="1" id="KW-0597">Phosphoprotein</keyword>